<feature type="signal peptide" evidence="1">
    <location>
        <begin position="1"/>
        <end position="20"/>
    </location>
</feature>
<name>A0AAW2FW03_9HYME</name>
<dbReference type="EMBL" id="JADYXP020000007">
    <property type="protein sequence ID" value="KAL0119462.1"/>
    <property type="molecule type" value="Genomic_DNA"/>
</dbReference>
<sequence>MTLLLFQVLNVLCRFPCCQIRDLFCNRKQNSNRRLILLRLFSNDIKLFFMT</sequence>
<keyword evidence="1" id="KW-0732">Signal</keyword>
<evidence type="ECO:0000256" key="1">
    <source>
        <dbReference type="SAM" id="SignalP"/>
    </source>
</evidence>
<organism evidence="2 3">
    <name type="scientific">Cardiocondyla obscurior</name>
    <dbReference type="NCBI Taxonomy" id="286306"/>
    <lineage>
        <taxon>Eukaryota</taxon>
        <taxon>Metazoa</taxon>
        <taxon>Ecdysozoa</taxon>
        <taxon>Arthropoda</taxon>
        <taxon>Hexapoda</taxon>
        <taxon>Insecta</taxon>
        <taxon>Pterygota</taxon>
        <taxon>Neoptera</taxon>
        <taxon>Endopterygota</taxon>
        <taxon>Hymenoptera</taxon>
        <taxon>Apocrita</taxon>
        <taxon>Aculeata</taxon>
        <taxon>Formicoidea</taxon>
        <taxon>Formicidae</taxon>
        <taxon>Myrmicinae</taxon>
        <taxon>Cardiocondyla</taxon>
    </lineage>
</organism>
<protein>
    <submittedName>
        <fullName evidence="2">Uncharacterized protein</fullName>
    </submittedName>
</protein>
<dbReference type="Proteomes" id="UP001430953">
    <property type="component" value="Unassembled WGS sequence"/>
</dbReference>
<evidence type="ECO:0000313" key="2">
    <source>
        <dbReference type="EMBL" id="KAL0119462.1"/>
    </source>
</evidence>
<keyword evidence="3" id="KW-1185">Reference proteome</keyword>
<gene>
    <name evidence="2" type="ORF">PUN28_007746</name>
</gene>
<accession>A0AAW2FW03</accession>
<comment type="caution">
    <text evidence="2">The sequence shown here is derived from an EMBL/GenBank/DDBJ whole genome shotgun (WGS) entry which is preliminary data.</text>
</comment>
<feature type="chain" id="PRO_5044013795" evidence="1">
    <location>
        <begin position="21"/>
        <end position="51"/>
    </location>
</feature>
<evidence type="ECO:0000313" key="3">
    <source>
        <dbReference type="Proteomes" id="UP001430953"/>
    </source>
</evidence>
<reference evidence="2 3" key="1">
    <citation type="submission" date="2023-03" db="EMBL/GenBank/DDBJ databases">
        <title>High recombination rates correlate with genetic variation in Cardiocondyla obscurior ants.</title>
        <authorList>
            <person name="Errbii M."/>
        </authorList>
    </citation>
    <scope>NUCLEOTIDE SEQUENCE [LARGE SCALE GENOMIC DNA]</scope>
    <source>
        <strain evidence="2">Alpha-2009</strain>
        <tissue evidence="2">Whole body</tissue>
    </source>
</reference>
<dbReference type="AlphaFoldDB" id="A0AAW2FW03"/>
<proteinExistence type="predicted"/>